<name>A0A673GH31_9TELE</name>
<keyword evidence="2" id="KW-1185">Reference proteome</keyword>
<dbReference type="Ensembl" id="ENSSRHT00000012016.1">
    <property type="protein sequence ID" value="ENSSRHP00000011573.1"/>
    <property type="gene ID" value="ENSSRHG00000006693.1"/>
</dbReference>
<organism evidence="1 2">
    <name type="scientific">Sinocyclocheilus rhinocerous</name>
    <dbReference type="NCBI Taxonomy" id="307959"/>
    <lineage>
        <taxon>Eukaryota</taxon>
        <taxon>Metazoa</taxon>
        <taxon>Chordata</taxon>
        <taxon>Craniata</taxon>
        <taxon>Vertebrata</taxon>
        <taxon>Euteleostomi</taxon>
        <taxon>Actinopterygii</taxon>
        <taxon>Neopterygii</taxon>
        <taxon>Teleostei</taxon>
        <taxon>Ostariophysi</taxon>
        <taxon>Cypriniformes</taxon>
        <taxon>Cyprinidae</taxon>
        <taxon>Cyprininae</taxon>
        <taxon>Sinocyclocheilus</taxon>
    </lineage>
</organism>
<protein>
    <submittedName>
        <fullName evidence="1">Uncharacterized protein</fullName>
    </submittedName>
</protein>
<dbReference type="Proteomes" id="UP000472270">
    <property type="component" value="Unassembled WGS sequence"/>
</dbReference>
<evidence type="ECO:0000313" key="1">
    <source>
        <dbReference type="Ensembl" id="ENSSRHP00000011573.1"/>
    </source>
</evidence>
<accession>A0A673GH31</accession>
<evidence type="ECO:0000313" key="2">
    <source>
        <dbReference type="Proteomes" id="UP000472270"/>
    </source>
</evidence>
<sequence>TVTDCTHKEDTGESFYYIFFAGKNISSSRQFSVDNSLGLSDGLLLDSGDGCDFSINVRDLSEEAELVFCVQRLILMIPPELNIRNESRKLMLDTVSELFLLRCFYTRQIEVSITSAQCLHQLVFIFGLKKLMEDDHFISSVEQHLFHMMDALLRCSDLMMKDETEVMQSASSLSQCMNFTDLLRGFQFNTLLCSKVRNQMDDLSHEYQPRIGTGDEYSVFINVSTFKSPIHGQNNRMQSFSTPAHTSALNREQKLQWKAQVFLSDQKCSNSGVSCHSFPVRTAMLAAFHGNKISSLRLTCKNKTQDTSLFNINKTLLDKSKTYKLI</sequence>
<reference evidence="1" key="2">
    <citation type="submission" date="2025-09" db="UniProtKB">
        <authorList>
            <consortium name="Ensembl"/>
        </authorList>
    </citation>
    <scope>IDENTIFICATION</scope>
</reference>
<reference evidence="1" key="1">
    <citation type="submission" date="2025-08" db="UniProtKB">
        <authorList>
            <consortium name="Ensembl"/>
        </authorList>
    </citation>
    <scope>IDENTIFICATION</scope>
</reference>
<proteinExistence type="predicted"/>
<dbReference type="AlphaFoldDB" id="A0A673GH31"/>